<gene>
    <name evidence="1" type="ORF">PS704_03862</name>
</gene>
<evidence type="ECO:0000313" key="1">
    <source>
        <dbReference type="EMBL" id="VVO16327.1"/>
    </source>
</evidence>
<proteinExistence type="predicted"/>
<dbReference type="EMBL" id="CABVHP010000011">
    <property type="protein sequence ID" value="VVO16327.1"/>
    <property type="molecule type" value="Genomic_DNA"/>
</dbReference>
<name>A0A5E7DFT8_PSEFL</name>
<dbReference type="Proteomes" id="UP000326557">
    <property type="component" value="Unassembled WGS sequence"/>
</dbReference>
<organism evidence="1 2">
    <name type="scientific">Pseudomonas fluorescens</name>
    <dbReference type="NCBI Taxonomy" id="294"/>
    <lineage>
        <taxon>Bacteria</taxon>
        <taxon>Pseudomonadati</taxon>
        <taxon>Pseudomonadota</taxon>
        <taxon>Gammaproteobacteria</taxon>
        <taxon>Pseudomonadales</taxon>
        <taxon>Pseudomonadaceae</taxon>
        <taxon>Pseudomonas</taxon>
    </lineage>
</organism>
<protein>
    <submittedName>
        <fullName evidence="1">Uncharacterized protein</fullName>
    </submittedName>
</protein>
<dbReference type="AlphaFoldDB" id="A0A5E7DFT8"/>
<evidence type="ECO:0000313" key="2">
    <source>
        <dbReference type="Proteomes" id="UP000326557"/>
    </source>
</evidence>
<accession>A0A5E7DFT8</accession>
<sequence>MQHRRGAYLHRAAAQCDEFRRIAPVADAADTRYRQALSLRIACDLGDHVQRNRLHRRTAITAMGALAADGGVGDHTFQVDAGDRVDRVDQRHRIGAAAMGRTGSDADVGDVRRQLDDHRQRAIRLAPARDLFDILWHLTDRRAHAPFRHAVGAAEVQFDAVGAGGFHQRQDVFPRFFDAGHHQRHDQRTVRPVLFHLGDFPQIDLQGTVGDQLDIVEAQHFTVGAEMRRVARRHIDRRRVFTQGFPDHAAPAGLEGADHVVGFVSRRRGGQPERVGGFDAGEDNRKISHLRGLHVKHQLSVDRLGSQLAVLHGLHGEVLI</sequence>
<reference evidence="1 2" key="1">
    <citation type="submission" date="2019-09" db="EMBL/GenBank/DDBJ databases">
        <authorList>
            <person name="Chandra G."/>
            <person name="Truman W A."/>
        </authorList>
    </citation>
    <scope>NUCLEOTIDE SEQUENCE [LARGE SCALE GENOMIC DNA]</scope>
    <source>
        <strain evidence="1">PS704</strain>
    </source>
</reference>